<feature type="transmembrane region" description="Helical" evidence="6">
    <location>
        <begin position="120"/>
        <end position="139"/>
    </location>
</feature>
<keyword evidence="9" id="KW-1185">Reference proteome</keyword>
<evidence type="ECO:0000256" key="4">
    <source>
        <dbReference type="ARBA" id="ARBA00022989"/>
    </source>
</evidence>
<dbReference type="OrthoDB" id="3392002at2"/>
<dbReference type="RefSeq" id="WP_125591342.1">
    <property type="nucleotide sequence ID" value="NZ_QHHU01000001.1"/>
</dbReference>
<dbReference type="CDD" id="cd17321">
    <property type="entry name" value="MFS_MMR_MDR_like"/>
    <property type="match status" value="1"/>
</dbReference>
<name>A0A428X5N7_AMYBA</name>
<organism evidence="8 9">
    <name type="scientific">Amycolatopsis balhimycina DSM 5908</name>
    <dbReference type="NCBI Taxonomy" id="1081091"/>
    <lineage>
        <taxon>Bacteria</taxon>
        <taxon>Bacillati</taxon>
        <taxon>Actinomycetota</taxon>
        <taxon>Actinomycetes</taxon>
        <taxon>Pseudonocardiales</taxon>
        <taxon>Pseudonocardiaceae</taxon>
        <taxon>Amycolatopsis</taxon>
    </lineage>
</organism>
<keyword evidence="3 6" id="KW-0812">Transmembrane</keyword>
<dbReference type="InterPro" id="IPR011701">
    <property type="entry name" value="MFS"/>
</dbReference>
<evidence type="ECO:0000256" key="6">
    <source>
        <dbReference type="SAM" id="Phobius"/>
    </source>
</evidence>
<evidence type="ECO:0000256" key="5">
    <source>
        <dbReference type="ARBA" id="ARBA00023136"/>
    </source>
</evidence>
<feature type="transmembrane region" description="Helical" evidence="6">
    <location>
        <begin position="429"/>
        <end position="449"/>
    </location>
</feature>
<evidence type="ECO:0000256" key="2">
    <source>
        <dbReference type="ARBA" id="ARBA00022448"/>
    </source>
</evidence>
<evidence type="ECO:0000256" key="3">
    <source>
        <dbReference type="ARBA" id="ARBA00022692"/>
    </source>
</evidence>
<dbReference type="Proteomes" id="UP000286716">
    <property type="component" value="Unassembled WGS sequence"/>
</dbReference>
<dbReference type="GO" id="GO:0005886">
    <property type="term" value="C:plasma membrane"/>
    <property type="evidence" value="ECO:0007669"/>
    <property type="project" value="UniProtKB-SubCell"/>
</dbReference>
<dbReference type="Gene3D" id="1.20.1720.10">
    <property type="entry name" value="Multidrug resistance protein D"/>
    <property type="match status" value="1"/>
</dbReference>
<dbReference type="AlphaFoldDB" id="A0A428X5N7"/>
<comment type="subcellular location">
    <subcellularLocation>
        <location evidence="1">Cell membrane</location>
        <topology evidence="1">Multi-pass membrane protein</topology>
    </subcellularLocation>
</comment>
<proteinExistence type="predicted"/>
<dbReference type="Gene3D" id="1.20.1250.20">
    <property type="entry name" value="MFS general substrate transporter like domains"/>
    <property type="match status" value="1"/>
</dbReference>
<feature type="transmembrane region" description="Helical" evidence="6">
    <location>
        <begin position="206"/>
        <end position="228"/>
    </location>
</feature>
<sequence length="476" mass="48658">MSATSPADAQRNRTRQHHRPATRLVGISLAYFMVLLDTTVLAVAEPSIMTSLHTGVVGVGWTTTVYTMALAAALVFAGSLADRLGAYRVFLAGVTGFGAASLACAFAPTIALLLVFRAVLGLFAAAIIPSSLALIAGLYPEPGSRGRAISAWAAISGVAMAAGPVLGGWLIAVDDWRAVFVINVPIALVALLLCRTPIAIARRARTLSWLPHLGLAATLAIATLAVTQAGQQRWVPAVLCGLAAFGLGYGTTLIDRASPAPIVPAELRRNGAVWRAFGWGAAVNYALTTVIFSIPLVLHTTAAGAGASLLPMTLLVALNPLITGRLVGAYGPLRPIRMGFVAFPIGLALIAVATTTGDQPFVLGLGLLLCGFGVSWTLPALVGFAVNQAGTAAAGSVGGILNATRQVGATIAAAVSSVTVTHHDAGDSGAVPFLIAAIVCALGLITAVVPRLSRANRMSIPASPVRRTGKSERGAR</sequence>
<feature type="transmembrane region" description="Helical" evidence="6">
    <location>
        <begin position="89"/>
        <end position="114"/>
    </location>
</feature>
<gene>
    <name evidence="8" type="ORF">DMA12_00265</name>
</gene>
<feature type="transmembrane region" description="Helical" evidence="6">
    <location>
        <begin position="178"/>
        <end position="194"/>
    </location>
</feature>
<dbReference type="EMBL" id="QHHU01000001">
    <property type="protein sequence ID" value="RSM50638.1"/>
    <property type="molecule type" value="Genomic_DNA"/>
</dbReference>
<feature type="transmembrane region" description="Helical" evidence="6">
    <location>
        <begin position="304"/>
        <end position="324"/>
    </location>
</feature>
<evidence type="ECO:0000259" key="7">
    <source>
        <dbReference type="PROSITE" id="PS50850"/>
    </source>
</evidence>
<accession>A0A428X5N7</accession>
<dbReference type="Pfam" id="PF07690">
    <property type="entry name" value="MFS_1"/>
    <property type="match status" value="1"/>
</dbReference>
<feature type="domain" description="Major facilitator superfamily (MFS) profile" evidence="7">
    <location>
        <begin position="23"/>
        <end position="455"/>
    </location>
</feature>
<comment type="caution">
    <text evidence="8">The sequence shown here is derived from an EMBL/GenBank/DDBJ whole genome shotgun (WGS) entry which is preliminary data.</text>
</comment>
<keyword evidence="2" id="KW-0813">Transport</keyword>
<feature type="transmembrane region" description="Helical" evidence="6">
    <location>
        <begin position="336"/>
        <end position="355"/>
    </location>
</feature>
<feature type="transmembrane region" description="Helical" evidence="6">
    <location>
        <begin position="21"/>
        <end position="44"/>
    </location>
</feature>
<feature type="transmembrane region" description="Helical" evidence="6">
    <location>
        <begin position="234"/>
        <end position="255"/>
    </location>
</feature>
<dbReference type="PANTHER" id="PTHR42718">
    <property type="entry name" value="MAJOR FACILITATOR SUPERFAMILY MULTIDRUG TRANSPORTER MFSC"/>
    <property type="match status" value="1"/>
</dbReference>
<protein>
    <submittedName>
        <fullName evidence="8">MFS transporter</fullName>
    </submittedName>
</protein>
<reference evidence="8 9" key="1">
    <citation type="submission" date="2018-05" db="EMBL/GenBank/DDBJ databases">
        <title>Evolution of GPA BGCs.</title>
        <authorList>
            <person name="Waglechner N."/>
            <person name="Wright G.D."/>
        </authorList>
    </citation>
    <scope>NUCLEOTIDE SEQUENCE [LARGE SCALE GENOMIC DNA]</scope>
    <source>
        <strain evidence="8 9">DSM 5908</strain>
    </source>
</reference>
<evidence type="ECO:0000256" key="1">
    <source>
        <dbReference type="ARBA" id="ARBA00004651"/>
    </source>
</evidence>
<dbReference type="InterPro" id="IPR036259">
    <property type="entry name" value="MFS_trans_sf"/>
</dbReference>
<dbReference type="PANTHER" id="PTHR42718:SF9">
    <property type="entry name" value="MAJOR FACILITATOR SUPERFAMILY MULTIDRUG TRANSPORTER MFSC"/>
    <property type="match status" value="1"/>
</dbReference>
<feature type="transmembrane region" description="Helical" evidence="6">
    <location>
        <begin position="151"/>
        <end position="172"/>
    </location>
</feature>
<feature type="transmembrane region" description="Helical" evidence="6">
    <location>
        <begin position="276"/>
        <end position="298"/>
    </location>
</feature>
<dbReference type="SUPFAM" id="SSF103473">
    <property type="entry name" value="MFS general substrate transporter"/>
    <property type="match status" value="1"/>
</dbReference>
<feature type="transmembrane region" description="Helical" evidence="6">
    <location>
        <begin position="361"/>
        <end position="386"/>
    </location>
</feature>
<evidence type="ECO:0000313" key="9">
    <source>
        <dbReference type="Proteomes" id="UP000286716"/>
    </source>
</evidence>
<feature type="transmembrane region" description="Helical" evidence="6">
    <location>
        <begin position="56"/>
        <end position="77"/>
    </location>
</feature>
<dbReference type="PROSITE" id="PS50850">
    <property type="entry name" value="MFS"/>
    <property type="match status" value="1"/>
</dbReference>
<keyword evidence="4 6" id="KW-1133">Transmembrane helix</keyword>
<keyword evidence="5 6" id="KW-0472">Membrane</keyword>
<evidence type="ECO:0000313" key="8">
    <source>
        <dbReference type="EMBL" id="RSM50638.1"/>
    </source>
</evidence>
<dbReference type="InterPro" id="IPR020846">
    <property type="entry name" value="MFS_dom"/>
</dbReference>
<dbReference type="GO" id="GO:0022857">
    <property type="term" value="F:transmembrane transporter activity"/>
    <property type="evidence" value="ECO:0007669"/>
    <property type="project" value="InterPro"/>
</dbReference>